<sequence length="110" mass="12187">MCVGMISSEHVLDGESSIIFTRSFSVISGNDANATVHVRSVISKLEPSIVCHQFSSVVAVRKKLLVITFGDEWKSDPNLFFYLSLRTGQKNEEYDHDGEECNCCALDIGL</sequence>
<name>T1ETH9_HELRO</name>
<reference evidence="2" key="3">
    <citation type="submission" date="2015-06" db="UniProtKB">
        <authorList>
            <consortium name="EnsemblMetazoa"/>
        </authorList>
    </citation>
    <scope>IDENTIFICATION</scope>
</reference>
<dbReference type="CTD" id="20199879"/>
<reference evidence="3" key="1">
    <citation type="submission" date="2012-12" db="EMBL/GenBank/DDBJ databases">
        <authorList>
            <person name="Hellsten U."/>
            <person name="Grimwood J."/>
            <person name="Chapman J.A."/>
            <person name="Shapiro H."/>
            <person name="Aerts A."/>
            <person name="Otillar R.P."/>
            <person name="Terry A.Y."/>
            <person name="Boore J.L."/>
            <person name="Simakov O."/>
            <person name="Marletaz F."/>
            <person name="Cho S.-J."/>
            <person name="Edsinger-Gonzales E."/>
            <person name="Havlak P."/>
            <person name="Kuo D.-H."/>
            <person name="Larsson T."/>
            <person name="Lv J."/>
            <person name="Arendt D."/>
            <person name="Savage R."/>
            <person name="Osoegawa K."/>
            <person name="de Jong P."/>
            <person name="Lindberg D.R."/>
            <person name="Seaver E.C."/>
            <person name="Weisblat D.A."/>
            <person name="Putnam N.H."/>
            <person name="Grigoriev I.V."/>
            <person name="Rokhsar D.S."/>
        </authorList>
    </citation>
    <scope>NUCLEOTIDE SEQUENCE</scope>
</reference>
<dbReference type="GeneID" id="20199879"/>
<dbReference type="RefSeq" id="XP_009023276.1">
    <property type="nucleotide sequence ID" value="XM_009025028.1"/>
</dbReference>
<evidence type="ECO:0000313" key="1">
    <source>
        <dbReference type="EMBL" id="ESN99438.1"/>
    </source>
</evidence>
<dbReference type="AlphaFoldDB" id="T1ETH9"/>
<dbReference type="KEGG" id="hro:HELRODRAFT_162987"/>
<accession>T1ETH9</accession>
<reference evidence="1 3" key="2">
    <citation type="journal article" date="2013" name="Nature">
        <title>Insights into bilaterian evolution from three spiralian genomes.</title>
        <authorList>
            <person name="Simakov O."/>
            <person name="Marletaz F."/>
            <person name="Cho S.J."/>
            <person name="Edsinger-Gonzales E."/>
            <person name="Havlak P."/>
            <person name="Hellsten U."/>
            <person name="Kuo D.H."/>
            <person name="Larsson T."/>
            <person name="Lv J."/>
            <person name="Arendt D."/>
            <person name="Savage R."/>
            <person name="Osoegawa K."/>
            <person name="de Jong P."/>
            <person name="Grimwood J."/>
            <person name="Chapman J.A."/>
            <person name="Shapiro H."/>
            <person name="Aerts A."/>
            <person name="Otillar R.P."/>
            <person name="Terry A.Y."/>
            <person name="Boore J.L."/>
            <person name="Grigoriev I.V."/>
            <person name="Lindberg D.R."/>
            <person name="Seaver E.C."/>
            <person name="Weisblat D.A."/>
            <person name="Putnam N.H."/>
            <person name="Rokhsar D.S."/>
        </authorList>
    </citation>
    <scope>NUCLEOTIDE SEQUENCE</scope>
</reference>
<evidence type="ECO:0000313" key="2">
    <source>
        <dbReference type="EnsemblMetazoa" id="HelroP162987"/>
    </source>
</evidence>
<dbReference type="EMBL" id="KB097143">
    <property type="protein sequence ID" value="ESN99438.1"/>
    <property type="molecule type" value="Genomic_DNA"/>
</dbReference>
<keyword evidence="3" id="KW-1185">Reference proteome</keyword>
<dbReference type="Proteomes" id="UP000015101">
    <property type="component" value="Unassembled WGS sequence"/>
</dbReference>
<dbReference type="HOGENOM" id="CLU_2173705_0_0_1"/>
<dbReference type="EMBL" id="AMQM01001256">
    <property type="status" value="NOT_ANNOTATED_CDS"/>
    <property type="molecule type" value="Genomic_DNA"/>
</dbReference>
<protein>
    <submittedName>
        <fullName evidence="1 2">Uncharacterized protein</fullName>
    </submittedName>
</protein>
<gene>
    <name evidence="2" type="primary">20199879</name>
    <name evidence="1" type="ORF">HELRODRAFT_162987</name>
</gene>
<proteinExistence type="predicted"/>
<dbReference type="EnsemblMetazoa" id="HelroT162987">
    <property type="protein sequence ID" value="HelroP162987"/>
    <property type="gene ID" value="HelroG162987"/>
</dbReference>
<evidence type="ECO:0000313" key="3">
    <source>
        <dbReference type="Proteomes" id="UP000015101"/>
    </source>
</evidence>
<dbReference type="InParanoid" id="T1ETH9"/>
<organism evidence="2 3">
    <name type="scientific">Helobdella robusta</name>
    <name type="common">Californian leech</name>
    <dbReference type="NCBI Taxonomy" id="6412"/>
    <lineage>
        <taxon>Eukaryota</taxon>
        <taxon>Metazoa</taxon>
        <taxon>Spiralia</taxon>
        <taxon>Lophotrochozoa</taxon>
        <taxon>Annelida</taxon>
        <taxon>Clitellata</taxon>
        <taxon>Hirudinea</taxon>
        <taxon>Rhynchobdellida</taxon>
        <taxon>Glossiphoniidae</taxon>
        <taxon>Helobdella</taxon>
    </lineage>
</organism>